<reference evidence="9" key="1">
    <citation type="journal article" date="2022" name="Front. Microbiol.">
        <title>Mirubactin C rescues the lethal effect of cell wall biosynthesis mutations in Bacillus subtilis.</title>
        <authorList>
            <person name="Kepplinger B."/>
            <person name="Wen X."/>
            <person name="Tyler A.R."/>
            <person name="Kim B.Y."/>
            <person name="Brown J."/>
            <person name="Banks P."/>
            <person name="Dashti Y."/>
            <person name="Mackenzie E.S."/>
            <person name="Wills C."/>
            <person name="Kawai Y."/>
            <person name="Waldron K.J."/>
            <person name="Allenby N.E.E."/>
            <person name="Wu L.J."/>
            <person name="Hall M.J."/>
            <person name="Errington J."/>
        </authorList>
    </citation>
    <scope>NUCLEOTIDE SEQUENCE</scope>
    <source>
        <strain evidence="9">MDA8-470</strain>
    </source>
</reference>
<organism evidence="9 10">
    <name type="scientific">Streptomyces drozdowiczii</name>
    <dbReference type="NCBI Taxonomy" id="202862"/>
    <lineage>
        <taxon>Bacteria</taxon>
        <taxon>Bacillati</taxon>
        <taxon>Actinomycetota</taxon>
        <taxon>Actinomycetes</taxon>
        <taxon>Kitasatosporales</taxon>
        <taxon>Streptomycetaceae</taxon>
        <taxon>Streptomyces</taxon>
    </lineage>
</organism>
<dbReference type="EMBL" id="CP098740">
    <property type="protein sequence ID" value="UZK55330.1"/>
    <property type="molecule type" value="Genomic_DNA"/>
</dbReference>
<dbReference type="InterPro" id="IPR036819">
    <property type="entry name" value="Subtilisin_inhibitor-like_sf"/>
</dbReference>
<dbReference type="InterPro" id="IPR023549">
    <property type="entry name" value="Subtilisin_inhibitor"/>
</dbReference>
<proteinExistence type="inferred from homology"/>
<evidence type="ECO:0000313" key="10">
    <source>
        <dbReference type="Proteomes" id="UP001164963"/>
    </source>
</evidence>
<evidence type="ECO:0000256" key="5">
    <source>
        <dbReference type="ARBA" id="ARBA00022900"/>
    </source>
</evidence>
<evidence type="ECO:0000256" key="6">
    <source>
        <dbReference type="ARBA" id="ARBA00023157"/>
    </source>
</evidence>
<evidence type="ECO:0000256" key="7">
    <source>
        <dbReference type="SAM" id="SignalP"/>
    </source>
</evidence>
<keyword evidence="3" id="KW-0964">Secreted</keyword>
<dbReference type="Pfam" id="PF00720">
    <property type="entry name" value="SSI"/>
    <property type="match status" value="1"/>
</dbReference>
<gene>
    <name evidence="9" type="ORF">NEH16_15435</name>
</gene>
<dbReference type="Proteomes" id="UP001164963">
    <property type="component" value="Chromosome"/>
</dbReference>
<comment type="similarity">
    <text evidence="2">Belongs to the protease inhibitor I16 (SSI) family.</text>
</comment>
<dbReference type="Gene3D" id="3.30.350.10">
    <property type="entry name" value="Subtilisin inhibitor-like"/>
    <property type="match status" value="1"/>
</dbReference>
<evidence type="ECO:0000313" key="9">
    <source>
        <dbReference type="EMBL" id="UZK55330.1"/>
    </source>
</evidence>
<keyword evidence="6" id="KW-1015">Disulfide bond</keyword>
<feature type="chain" id="PRO_5045622508" evidence="7">
    <location>
        <begin position="23"/>
        <end position="152"/>
    </location>
</feature>
<feature type="domain" description="Subtilisin inhibitor" evidence="8">
    <location>
        <begin position="49"/>
        <end position="127"/>
    </location>
</feature>
<sequence length="152" mass="15731">MMRRLALTAVASLAALSAAAPAATAASGPLPLPLSLPLLQDDGAGTRLTVVVSGSGNPEADGRYELECGPAGGSHPVAAQACERLDQLEGEGVDPFAPVPRDAMCTQQYGGEATARVTGTWHGRQVDASFRRTNGCEIGRWNGLRPVLPNVR</sequence>
<evidence type="ECO:0000256" key="2">
    <source>
        <dbReference type="ARBA" id="ARBA00010472"/>
    </source>
</evidence>
<dbReference type="RefSeq" id="WP_073966725.1">
    <property type="nucleotide sequence ID" value="NZ_CP098740.1"/>
</dbReference>
<keyword evidence="10" id="KW-1185">Reference proteome</keyword>
<protein>
    <submittedName>
        <fullName evidence="9">Subtilase-type protease inhibitor</fullName>
    </submittedName>
</protein>
<feature type="signal peptide" evidence="7">
    <location>
        <begin position="1"/>
        <end position="22"/>
    </location>
</feature>
<name>A0ABY6PTI4_9ACTN</name>
<evidence type="ECO:0000256" key="1">
    <source>
        <dbReference type="ARBA" id="ARBA00004613"/>
    </source>
</evidence>
<evidence type="ECO:0000259" key="8">
    <source>
        <dbReference type="Pfam" id="PF00720"/>
    </source>
</evidence>
<dbReference type="GO" id="GO:0030414">
    <property type="term" value="F:peptidase inhibitor activity"/>
    <property type="evidence" value="ECO:0007669"/>
    <property type="project" value="UniProtKB-KW"/>
</dbReference>
<dbReference type="SUPFAM" id="SSF55399">
    <property type="entry name" value="Subtilisin inhibitor"/>
    <property type="match status" value="1"/>
</dbReference>
<evidence type="ECO:0000256" key="3">
    <source>
        <dbReference type="ARBA" id="ARBA00022525"/>
    </source>
</evidence>
<keyword evidence="4 9" id="KW-0646">Protease inhibitor</keyword>
<dbReference type="InterPro" id="IPR020054">
    <property type="entry name" value="Prot_inh_SSI_I16_CS"/>
</dbReference>
<dbReference type="PROSITE" id="PS00999">
    <property type="entry name" value="SSI"/>
    <property type="match status" value="1"/>
</dbReference>
<keyword evidence="7" id="KW-0732">Signal</keyword>
<comment type="subcellular location">
    <subcellularLocation>
        <location evidence="1">Secreted</location>
    </subcellularLocation>
</comment>
<accession>A0ABY6PTI4</accession>
<keyword evidence="5" id="KW-0722">Serine protease inhibitor</keyword>
<evidence type="ECO:0000256" key="4">
    <source>
        <dbReference type="ARBA" id="ARBA00022690"/>
    </source>
</evidence>